<dbReference type="GO" id="GO:0005975">
    <property type="term" value="P:carbohydrate metabolic process"/>
    <property type="evidence" value="ECO:0007669"/>
    <property type="project" value="InterPro"/>
</dbReference>
<dbReference type="SUPFAM" id="SSF48208">
    <property type="entry name" value="Six-hairpin glycosidases"/>
    <property type="match status" value="1"/>
</dbReference>
<dbReference type="GO" id="GO:0016798">
    <property type="term" value="F:hydrolase activity, acting on glycosyl bonds"/>
    <property type="evidence" value="ECO:0007669"/>
    <property type="project" value="UniProtKB-KW"/>
</dbReference>
<keyword evidence="1" id="KW-0378">Hydrolase</keyword>
<dbReference type="Pfam" id="PF07470">
    <property type="entry name" value="Glyco_hydro_88"/>
    <property type="match status" value="1"/>
</dbReference>
<organism evidence="2">
    <name type="scientific">Petromyces alliaceus</name>
    <name type="common">Aspergillus alliaceus</name>
    <dbReference type="NCBI Taxonomy" id="209559"/>
    <lineage>
        <taxon>Eukaryota</taxon>
        <taxon>Fungi</taxon>
        <taxon>Dikarya</taxon>
        <taxon>Ascomycota</taxon>
        <taxon>Pezizomycotina</taxon>
        <taxon>Eurotiomycetes</taxon>
        <taxon>Eurotiomycetidae</taxon>
        <taxon>Eurotiales</taxon>
        <taxon>Aspergillaceae</taxon>
        <taxon>Aspergillus</taxon>
        <taxon>Aspergillus subgen. Circumdati</taxon>
    </lineage>
</organism>
<dbReference type="InterPro" id="IPR010905">
    <property type="entry name" value="Glyco_hydro_88"/>
</dbReference>
<reference evidence="2" key="1">
    <citation type="submission" date="2019-04" db="EMBL/GenBank/DDBJ databases">
        <title>Friends and foes A comparative genomics studyof 23 Aspergillus species from section Flavi.</title>
        <authorList>
            <consortium name="DOE Joint Genome Institute"/>
            <person name="Kjaerbolling I."/>
            <person name="Vesth T."/>
            <person name="Frisvad J.C."/>
            <person name="Nybo J.L."/>
            <person name="Theobald S."/>
            <person name="Kildgaard S."/>
            <person name="Isbrandt T."/>
            <person name="Kuo A."/>
            <person name="Sato A."/>
            <person name="Lyhne E.K."/>
            <person name="Kogle M.E."/>
            <person name="Wiebenga A."/>
            <person name="Kun R.S."/>
            <person name="Lubbers R.J."/>
            <person name="Makela M.R."/>
            <person name="Barry K."/>
            <person name="Chovatia M."/>
            <person name="Clum A."/>
            <person name="Daum C."/>
            <person name="Haridas S."/>
            <person name="He G."/>
            <person name="LaButti K."/>
            <person name="Lipzen A."/>
            <person name="Mondo S."/>
            <person name="Riley R."/>
            <person name="Salamov A."/>
            <person name="Simmons B.A."/>
            <person name="Magnuson J.K."/>
            <person name="Henrissat B."/>
            <person name="Mortensen U.H."/>
            <person name="Larsen T.O."/>
            <person name="Devries R.P."/>
            <person name="Grigoriev I.V."/>
            <person name="Machida M."/>
            <person name="Baker S.E."/>
            <person name="Andersen M.R."/>
        </authorList>
    </citation>
    <scope>NUCLEOTIDE SEQUENCE [LARGE SCALE GENOMIC DNA]</scope>
    <source>
        <strain evidence="2">IBT 14317</strain>
    </source>
</reference>
<dbReference type="OrthoDB" id="540611at2759"/>
<dbReference type="OMA" id="DGMYSFA"/>
<dbReference type="InterPro" id="IPR012341">
    <property type="entry name" value="6hp_glycosidase-like_sf"/>
</dbReference>
<protein>
    <submittedName>
        <fullName evidence="2">Six-hairpin glycosidase-like protein</fullName>
    </submittedName>
</protein>
<evidence type="ECO:0000256" key="1">
    <source>
        <dbReference type="ARBA" id="ARBA00022801"/>
    </source>
</evidence>
<evidence type="ECO:0000313" key="2">
    <source>
        <dbReference type="EMBL" id="KAE8395039.1"/>
    </source>
</evidence>
<accession>A0A5N6FIQ3</accession>
<dbReference type="Gene3D" id="1.50.10.10">
    <property type="match status" value="1"/>
</dbReference>
<dbReference type="InterPro" id="IPR008928">
    <property type="entry name" value="6-hairpin_glycosidase_sf"/>
</dbReference>
<dbReference type="PANTHER" id="PTHR33886:SF11">
    <property type="entry name" value="WALL GLYCOSYL HYDROLASE YTER, PUTATIVE (AFU_ORTHOLOGUE AFUA_2G14630)-RELATED"/>
    <property type="match status" value="1"/>
</dbReference>
<dbReference type="EMBL" id="ML735220">
    <property type="protein sequence ID" value="KAE8395039.1"/>
    <property type="molecule type" value="Genomic_DNA"/>
</dbReference>
<keyword evidence="2" id="KW-0326">Glycosidase</keyword>
<dbReference type="Proteomes" id="UP000326877">
    <property type="component" value="Unassembled WGS sequence"/>
</dbReference>
<sequence length="423" mass="47580">MAHFKVTTRSSLLVCIFFSGISLAESVLPSCNGDARPFSVWMADSVISRGQAILHPGTTPEASTFLQVGVFQNAILQLKNHYGTPEQACAQANWDEYLAESTESVMPWLLNSTQDTQYPLDRFSDGNALFNQYETTRNETYKVALDALRQSIDLQPRNKYEGYWYFKYPNWSYLDGMYSLIPFYSTYTAHFTPHNRTAVAKDLVYQLELLWTHCRQNSTGLLVHGYDASETAVWANQATGASPIVWIRSLGWYMMALVDLLELSRPHGVLSQDQWNHIHRRFVALSNAVMAAADPDSGCWWQVMTEPRREGNYIESSGSAMFTYALYKGARLGYLNGRRDKYSGPGPTDLASKCYGHMVEDFVVDNKNGTLGYNGTVSVCSLNSSATYEYYVHQPLLYNSVHGSASFILASLEHEVAANVSRH</sequence>
<accession>A0A5N7CMD9</accession>
<proteinExistence type="predicted"/>
<dbReference type="InterPro" id="IPR052043">
    <property type="entry name" value="PolySaccharide_Degr_Enz"/>
</dbReference>
<dbReference type="PANTHER" id="PTHR33886">
    <property type="entry name" value="UNSATURATED RHAMNOGALACTURONAN HYDROLASE (EUROFUNG)"/>
    <property type="match status" value="1"/>
</dbReference>
<gene>
    <name evidence="2" type="ORF">BDV23DRAFT_169055</name>
</gene>
<name>A0A5N6FIQ3_PETAA</name>
<dbReference type="AlphaFoldDB" id="A0A5N6FIQ3"/>